<dbReference type="Pfam" id="PF05791">
    <property type="entry name" value="Bacillus_HBL"/>
    <property type="match status" value="1"/>
</dbReference>
<keyword evidence="1" id="KW-1133">Transmembrane helix</keyword>
<dbReference type="EMBL" id="CP015352">
    <property type="protein sequence ID" value="ANS51827.1"/>
    <property type="molecule type" value="Genomic_DNA"/>
</dbReference>
<proteinExistence type="predicted"/>
<gene>
    <name evidence="2" type="primary">hblA3_2</name>
    <name evidence="2" type="ORF">BT246_65350</name>
</gene>
<accession>A0A9W3X3Y8</accession>
<keyword evidence="1" id="KW-0812">Transmembrane</keyword>
<organism evidence="2 3">
    <name type="scientific">Bacillus thuringiensis</name>
    <dbReference type="NCBI Taxonomy" id="1428"/>
    <lineage>
        <taxon>Bacteria</taxon>
        <taxon>Bacillati</taxon>
        <taxon>Bacillota</taxon>
        <taxon>Bacilli</taxon>
        <taxon>Bacillales</taxon>
        <taxon>Bacillaceae</taxon>
        <taxon>Bacillus</taxon>
        <taxon>Bacillus cereus group</taxon>
    </lineage>
</organism>
<dbReference type="InterPro" id="IPR052785">
    <property type="entry name" value="Enterotoxin_cmpnt"/>
</dbReference>
<reference evidence="2 3" key="1">
    <citation type="submission" date="2016-04" db="EMBL/GenBank/DDBJ databases">
        <title>High quality genome of the nematocidal Bacillus thuringiensis MYBT18246.</title>
        <authorList>
            <person name="Hollensteiner J."/>
            <person name="Poehlein A."/>
            <person name="Sproeer C."/>
            <person name="Bunk B."/>
            <person name="Rosenstiel P."/>
            <person name="Schulenburg H."/>
            <person name="Liesegang H."/>
        </authorList>
    </citation>
    <scope>NUCLEOTIDE SEQUENCE [LARGE SCALE GENOMIC DNA]</scope>
    <source>
        <strain evidence="2 3">MYBT18246</strain>
        <plasmid evidence="2 3">p142098</plasmid>
    </source>
</reference>
<dbReference type="RefSeq" id="WP_094194667.1">
    <property type="nucleotide sequence ID" value="NZ_CP015352.1"/>
</dbReference>
<dbReference type="CDD" id="cd22653">
    <property type="entry name" value="ClyA_HblB-like"/>
    <property type="match status" value="1"/>
</dbReference>
<dbReference type="SUPFAM" id="SSF58100">
    <property type="entry name" value="Bacterial hemolysins"/>
    <property type="match status" value="1"/>
</dbReference>
<dbReference type="AlphaFoldDB" id="A0A9W3X3Y8"/>
<sequence>MTAPLALPIYNIGIFILFLQSLHHHDKENMNMKKSPYKLMTILTSLTIMIANVVAPISTFASEEKQAGVESIQSVNLTPNEASTRQVLDQVEIFAKSMDRYVCELMRNPDIHFAGIQLEENESLPDTIKKDQTEAKKNALYWEGTLKPMLRNTLMNLTAYNTIFQIYYDDLVDAANKGNGAMLVTYLTDLQADIQEKQKESGQLKTAVMDFKDKISADYRRFEADRIILENLFNKYHGLEKDETILQQMEGKVKQISKIQKAIDDAIQATIFVYEFWDGLDRQYKSVVQYLKKSYGKISDGDMNSLLKQLKVSKDIWGKLALQAEILQEGMKKIEWESVFGVKLKKAETGIDKSFKMNEGEYKY</sequence>
<dbReference type="PANTHER" id="PTHR38443">
    <property type="match status" value="1"/>
</dbReference>
<evidence type="ECO:0000256" key="1">
    <source>
        <dbReference type="SAM" id="Phobius"/>
    </source>
</evidence>
<dbReference type="PANTHER" id="PTHR38443:SF2">
    <property type="entry name" value="NON-HEMOLYTIC ENTEROTOXIN LYTIC COMPONENT L1"/>
    <property type="match status" value="1"/>
</dbReference>
<dbReference type="GO" id="GO:0016020">
    <property type="term" value="C:membrane"/>
    <property type="evidence" value="ECO:0007669"/>
    <property type="project" value="InterPro"/>
</dbReference>
<evidence type="ECO:0000313" key="2">
    <source>
        <dbReference type="EMBL" id="ANS51827.1"/>
    </source>
</evidence>
<dbReference type="InterPro" id="IPR008414">
    <property type="entry name" value="HBL"/>
</dbReference>
<protein>
    <submittedName>
        <fullName evidence="2">Hemolysin BL-binding component HblA</fullName>
    </submittedName>
</protein>
<evidence type="ECO:0000313" key="3">
    <source>
        <dbReference type="Proteomes" id="UP000092743"/>
    </source>
</evidence>
<dbReference type="Gene3D" id="1.20.1170.10">
    <property type="match status" value="2"/>
</dbReference>
<feature type="transmembrane region" description="Helical" evidence="1">
    <location>
        <begin position="6"/>
        <end position="25"/>
    </location>
</feature>
<name>A0A9W3X3Y8_BACTU</name>
<feature type="transmembrane region" description="Helical" evidence="1">
    <location>
        <begin position="37"/>
        <end position="57"/>
    </location>
</feature>
<dbReference type="Proteomes" id="UP000092743">
    <property type="component" value="Plasmid p142098"/>
</dbReference>
<geneLocation type="plasmid" evidence="2 3">
    <name>p142098</name>
</geneLocation>
<keyword evidence="2" id="KW-0614">Plasmid</keyword>
<keyword evidence="1" id="KW-0472">Membrane</keyword>